<dbReference type="InterPro" id="IPR022687">
    <property type="entry name" value="HTH_DTXR"/>
</dbReference>
<protein>
    <recommendedName>
        <fullName evidence="12">Manganese transport regulator</fullName>
    </recommendedName>
</protein>
<evidence type="ECO:0000313" key="14">
    <source>
        <dbReference type="EMBL" id="RAO79427.1"/>
    </source>
</evidence>
<evidence type="ECO:0000256" key="12">
    <source>
        <dbReference type="ARBA" id="ARBA00032593"/>
    </source>
</evidence>
<dbReference type="GO" id="GO:0046983">
    <property type="term" value="F:protein dimerization activity"/>
    <property type="evidence" value="ECO:0007669"/>
    <property type="project" value="InterPro"/>
</dbReference>
<evidence type="ECO:0000313" key="15">
    <source>
        <dbReference type="Proteomes" id="UP000249782"/>
    </source>
</evidence>
<dbReference type="InterPro" id="IPR022689">
    <property type="entry name" value="Iron_dep_repressor"/>
</dbReference>
<dbReference type="InterPro" id="IPR036421">
    <property type="entry name" value="Fe_dep_repressor_sf"/>
</dbReference>
<keyword evidence="9" id="KW-0010">Activator</keyword>
<keyword evidence="15" id="KW-1185">Reference proteome</keyword>
<accession>A0A328PA17</accession>
<dbReference type="GO" id="GO:0003700">
    <property type="term" value="F:DNA-binding transcription factor activity"/>
    <property type="evidence" value="ECO:0007669"/>
    <property type="project" value="InterPro"/>
</dbReference>
<dbReference type="Pfam" id="PF01325">
    <property type="entry name" value="Fe_dep_repress"/>
    <property type="match status" value="1"/>
</dbReference>
<dbReference type="Gene3D" id="2.30.30.90">
    <property type="match status" value="1"/>
</dbReference>
<dbReference type="SUPFAM" id="SSF47979">
    <property type="entry name" value="Iron-dependent repressor protein, dimerization domain"/>
    <property type="match status" value="1"/>
</dbReference>
<dbReference type="InterPro" id="IPR036390">
    <property type="entry name" value="WH_DNA-bd_sf"/>
</dbReference>
<keyword evidence="6" id="KW-0408">Iron</keyword>
<dbReference type="SMART" id="SM00899">
    <property type="entry name" value="FeoA"/>
    <property type="match status" value="1"/>
</dbReference>
<dbReference type="InterPro" id="IPR007167">
    <property type="entry name" value="Fe-transptr_FeoA-like"/>
</dbReference>
<dbReference type="Proteomes" id="UP000249782">
    <property type="component" value="Unassembled WGS sequence"/>
</dbReference>
<evidence type="ECO:0000256" key="3">
    <source>
        <dbReference type="ARBA" id="ARBA00011738"/>
    </source>
</evidence>
<dbReference type="Gene3D" id="1.10.10.10">
    <property type="entry name" value="Winged helix-like DNA-binding domain superfamily/Winged helix DNA-binding domain"/>
    <property type="match status" value="1"/>
</dbReference>
<evidence type="ECO:0000256" key="5">
    <source>
        <dbReference type="ARBA" id="ARBA00022491"/>
    </source>
</evidence>
<keyword evidence="4" id="KW-0963">Cytoplasm</keyword>
<dbReference type="Pfam" id="PF04023">
    <property type="entry name" value="FeoA"/>
    <property type="match status" value="1"/>
</dbReference>
<evidence type="ECO:0000256" key="10">
    <source>
        <dbReference type="ARBA" id="ARBA00023163"/>
    </source>
</evidence>
<dbReference type="InterPro" id="IPR001367">
    <property type="entry name" value="Fe_dep_repressor"/>
</dbReference>
<name>A0A328PA17_9EURY</name>
<comment type="subcellular location">
    <subcellularLocation>
        <location evidence="1">Cytoplasm</location>
    </subcellularLocation>
</comment>
<dbReference type="SUPFAM" id="SSF46785">
    <property type="entry name" value="Winged helix' DNA-binding domain"/>
    <property type="match status" value="1"/>
</dbReference>
<evidence type="ECO:0000256" key="7">
    <source>
        <dbReference type="ARBA" id="ARBA00023015"/>
    </source>
</evidence>
<keyword evidence="11" id="KW-0464">Manganese</keyword>
<proteinExistence type="inferred from homology"/>
<organism evidence="14 15">
    <name type="scientific">Methanothermobacter tenebrarum</name>
    <dbReference type="NCBI Taxonomy" id="680118"/>
    <lineage>
        <taxon>Archaea</taxon>
        <taxon>Methanobacteriati</taxon>
        <taxon>Methanobacteriota</taxon>
        <taxon>Methanomada group</taxon>
        <taxon>Methanobacteria</taxon>
        <taxon>Methanobacteriales</taxon>
        <taxon>Methanobacteriaceae</taxon>
        <taxon>Methanothermobacter</taxon>
    </lineage>
</organism>
<dbReference type="PANTHER" id="PTHR33238:SF11">
    <property type="entry name" value="TRANSCRIPTIONAL REGULATOR MNTR"/>
    <property type="match status" value="1"/>
</dbReference>
<reference evidence="14 15" key="1">
    <citation type="submission" date="2018-06" db="EMBL/GenBank/DDBJ databases">
        <title>Draft genome sequence of hyperthermophilic methanogen Methanothermobacter tenebrarum sp. MCM-B 1447.</title>
        <authorList>
            <person name="Pore S.D."/>
            <person name="Dagar S."/>
            <person name="Dhakephalkar P.K."/>
        </authorList>
    </citation>
    <scope>NUCLEOTIDE SEQUENCE [LARGE SCALE GENOMIC DNA]</scope>
    <source>
        <strain evidence="14 15">MCM B 1447</strain>
    </source>
</reference>
<dbReference type="AlphaFoldDB" id="A0A328PA17"/>
<dbReference type="PANTHER" id="PTHR33238">
    <property type="entry name" value="IRON (METAL) DEPENDENT REPRESSOR, DTXR FAMILY"/>
    <property type="match status" value="1"/>
</dbReference>
<evidence type="ECO:0000256" key="9">
    <source>
        <dbReference type="ARBA" id="ARBA00023159"/>
    </source>
</evidence>
<comment type="caution">
    <text evidence="14">The sequence shown here is derived from an EMBL/GenBank/DDBJ whole genome shotgun (WGS) entry which is preliminary data.</text>
</comment>
<comment type="subunit">
    <text evidence="3">Homodimer.</text>
</comment>
<dbReference type="InterPro" id="IPR038157">
    <property type="entry name" value="FeoA_core_dom"/>
</dbReference>
<evidence type="ECO:0000256" key="11">
    <source>
        <dbReference type="ARBA" id="ARBA00023211"/>
    </source>
</evidence>
<keyword evidence="7" id="KW-0805">Transcription regulation</keyword>
<dbReference type="InterPro" id="IPR050536">
    <property type="entry name" value="DtxR_MntR_Metal-Reg"/>
</dbReference>
<dbReference type="Gene3D" id="1.10.60.10">
    <property type="entry name" value="Iron dependent repressor, metal binding and dimerisation domain"/>
    <property type="match status" value="1"/>
</dbReference>
<sequence>MNLMEILSENIEEYLETLYKLSQEQEFVSTSSISRELRIAPPSVTQMLQRLAKMGLVDYSPYRGVKLTTKGYRMAEKVIRKHRLLERFLYDILNLKRDKIHQQACEMEHALSDDAERALCQLLKQPSYCPDKNLIPPCDFKFKTCSECVKRKDEDLKEIGSRDEKLLSLPQLEEMEEGRVSFIRGDYKFMEKIMNMGITIGSFIRVLKKSPPIESIEIEVKGSKIVLRKDIADNIFIITEENPSLGSS</sequence>
<dbReference type="SUPFAM" id="SSF50037">
    <property type="entry name" value="C-terminal domain of transcriptional repressors"/>
    <property type="match status" value="1"/>
</dbReference>
<dbReference type="GO" id="GO:0005737">
    <property type="term" value="C:cytoplasm"/>
    <property type="evidence" value="ECO:0007669"/>
    <property type="project" value="UniProtKB-SubCell"/>
</dbReference>
<keyword evidence="8" id="KW-0238">DNA-binding</keyword>
<dbReference type="Pfam" id="PF02742">
    <property type="entry name" value="Fe_dep_repr_C"/>
    <property type="match status" value="1"/>
</dbReference>
<dbReference type="InterPro" id="IPR036388">
    <property type="entry name" value="WH-like_DNA-bd_sf"/>
</dbReference>
<feature type="domain" description="HTH dtxR-type" evidence="13">
    <location>
        <begin position="7"/>
        <end position="68"/>
    </location>
</feature>
<gene>
    <name evidence="14" type="ORF">DPC56_03740</name>
</gene>
<evidence type="ECO:0000259" key="13">
    <source>
        <dbReference type="PROSITE" id="PS50944"/>
    </source>
</evidence>
<keyword evidence="10" id="KW-0804">Transcription</keyword>
<dbReference type="PROSITE" id="PS50944">
    <property type="entry name" value="HTH_DTXR"/>
    <property type="match status" value="1"/>
</dbReference>
<comment type="similarity">
    <text evidence="2">Belongs to the DtxR/MntR family.</text>
</comment>
<dbReference type="EMBL" id="QLOE01000003">
    <property type="protein sequence ID" value="RAO79427.1"/>
    <property type="molecule type" value="Genomic_DNA"/>
</dbReference>
<keyword evidence="5" id="KW-0678">Repressor</keyword>
<evidence type="ECO:0000256" key="1">
    <source>
        <dbReference type="ARBA" id="ARBA00004496"/>
    </source>
</evidence>
<dbReference type="GO" id="GO:0003677">
    <property type="term" value="F:DNA binding"/>
    <property type="evidence" value="ECO:0007669"/>
    <property type="project" value="UniProtKB-KW"/>
</dbReference>
<dbReference type="InterPro" id="IPR008988">
    <property type="entry name" value="Transcriptional_repressor_C"/>
</dbReference>
<dbReference type="OrthoDB" id="24735at2157"/>
<evidence type="ECO:0000256" key="8">
    <source>
        <dbReference type="ARBA" id="ARBA00023125"/>
    </source>
</evidence>
<evidence type="ECO:0000256" key="6">
    <source>
        <dbReference type="ARBA" id="ARBA00023004"/>
    </source>
</evidence>
<dbReference type="GO" id="GO:0046914">
    <property type="term" value="F:transition metal ion binding"/>
    <property type="evidence" value="ECO:0007669"/>
    <property type="project" value="InterPro"/>
</dbReference>
<dbReference type="SMART" id="SM00529">
    <property type="entry name" value="HTH_DTXR"/>
    <property type="match status" value="1"/>
</dbReference>
<evidence type="ECO:0000256" key="2">
    <source>
        <dbReference type="ARBA" id="ARBA00007871"/>
    </source>
</evidence>
<evidence type="ECO:0000256" key="4">
    <source>
        <dbReference type="ARBA" id="ARBA00022490"/>
    </source>
</evidence>